<dbReference type="SUPFAM" id="SSF48726">
    <property type="entry name" value="Immunoglobulin"/>
    <property type="match status" value="1"/>
</dbReference>
<dbReference type="SMART" id="SM00406">
    <property type="entry name" value="IGv"/>
    <property type="match status" value="1"/>
</dbReference>
<protein>
    <recommendedName>
        <fullName evidence="3">Ig-like domain-containing protein</fullName>
    </recommendedName>
</protein>
<evidence type="ECO:0000259" key="3">
    <source>
        <dbReference type="PROSITE" id="PS50835"/>
    </source>
</evidence>
<organism evidence="4 5">
    <name type="scientific">Seriola lalandi dorsalis</name>
    <dbReference type="NCBI Taxonomy" id="1841481"/>
    <lineage>
        <taxon>Eukaryota</taxon>
        <taxon>Metazoa</taxon>
        <taxon>Chordata</taxon>
        <taxon>Craniata</taxon>
        <taxon>Vertebrata</taxon>
        <taxon>Euteleostomi</taxon>
        <taxon>Actinopterygii</taxon>
        <taxon>Neopterygii</taxon>
        <taxon>Teleostei</taxon>
        <taxon>Neoteleostei</taxon>
        <taxon>Acanthomorphata</taxon>
        <taxon>Carangaria</taxon>
        <taxon>Carangiformes</taxon>
        <taxon>Carangidae</taxon>
        <taxon>Seriola</taxon>
    </lineage>
</organism>
<dbReference type="Ensembl" id="ENSSLDT00000013881.1">
    <property type="protein sequence ID" value="ENSSLDP00000013390.1"/>
    <property type="gene ID" value="ENSSLDG00000010676.1"/>
</dbReference>
<evidence type="ECO:0000313" key="5">
    <source>
        <dbReference type="Proteomes" id="UP000261360"/>
    </source>
</evidence>
<dbReference type="GO" id="GO:0005886">
    <property type="term" value="C:plasma membrane"/>
    <property type="evidence" value="ECO:0007669"/>
    <property type="project" value="TreeGrafter"/>
</dbReference>
<feature type="domain" description="Ig-like" evidence="3">
    <location>
        <begin position="27"/>
        <end position="120"/>
    </location>
</feature>
<accession>A0A3B4XBL1</accession>
<name>A0A3B4XBL1_SERLL</name>
<dbReference type="InterPro" id="IPR036179">
    <property type="entry name" value="Ig-like_dom_sf"/>
</dbReference>
<evidence type="ECO:0000313" key="4">
    <source>
        <dbReference type="Ensembl" id="ENSSLDP00000013390.1"/>
    </source>
</evidence>
<dbReference type="InterPro" id="IPR007110">
    <property type="entry name" value="Ig-like_dom"/>
</dbReference>
<dbReference type="GO" id="GO:0002376">
    <property type="term" value="P:immune system process"/>
    <property type="evidence" value="ECO:0007669"/>
    <property type="project" value="UniProtKB-KW"/>
</dbReference>
<dbReference type="Gene3D" id="2.60.40.10">
    <property type="entry name" value="Immunoglobulins"/>
    <property type="match status" value="1"/>
</dbReference>
<dbReference type="GO" id="GO:0007166">
    <property type="term" value="P:cell surface receptor signaling pathway"/>
    <property type="evidence" value="ECO:0007669"/>
    <property type="project" value="TreeGrafter"/>
</dbReference>
<dbReference type="GeneTree" id="ENSGT00730000111153"/>
<dbReference type="Pfam" id="PF07686">
    <property type="entry name" value="V-set"/>
    <property type="match status" value="1"/>
</dbReference>
<dbReference type="PANTHER" id="PTHR23268">
    <property type="entry name" value="T-CELL RECEPTOR BETA CHAIN"/>
    <property type="match status" value="1"/>
</dbReference>
<keyword evidence="1" id="KW-0732">Signal</keyword>
<dbReference type="InterPro" id="IPR013106">
    <property type="entry name" value="Ig_V-set"/>
</dbReference>
<evidence type="ECO:0000256" key="2">
    <source>
        <dbReference type="ARBA" id="ARBA00022859"/>
    </source>
</evidence>
<dbReference type="InterPro" id="IPR013783">
    <property type="entry name" value="Ig-like_fold"/>
</dbReference>
<reference evidence="4" key="2">
    <citation type="submission" date="2025-09" db="UniProtKB">
        <authorList>
            <consortium name="Ensembl"/>
        </authorList>
    </citation>
    <scope>IDENTIFICATION</scope>
</reference>
<dbReference type="AlphaFoldDB" id="A0A3B4XBL1"/>
<sequence>HVWTMITIMSLSDGSDVHQTSTLWETKGDNATVECNHTKGGDYIYMYWYRQLPGENMELIVSTTAGNDDHDFGKSSKEKFSATKPNAESGTLIVKNLEPGDQGLYFCAVSQHSDTDTCGS</sequence>
<keyword evidence="5" id="KW-1185">Reference proteome</keyword>
<reference evidence="4" key="1">
    <citation type="submission" date="2025-08" db="UniProtKB">
        <authorList>
            <consortium name="Ensembl"/>
        </authorList>
    </citation>
    <scope>IDENTIFICATION</scope>
</reference>
<evidence type="ECO:0000256" key="1">
    <source>
        <dbReference type="ARBA" id="ARBA00022729"/>
    </source>
</evidence>
<proteinExistence type="predicted"/>
<keyword evidence="2" id="KW-0391">Immunity</keyword>
<dbReference type="PROSITE" id="PS50835">
    <property type="entry name" value="IG_LIKE"/>
    <property type="match status" value="1"/>
</dbReference>
<dbReference type="PANTHER" id="PTHR23268:SF102">
    <property type="entry name" value="IMMUNOGLOBULIN V-SET DOMAIN-CONTAINING PROTEIN"/>
    <property type="match status" value="1"/>
</dbReference>
<dbReference type="InterPro" id="IPR050413">
    <property type="entry name" value="TCR_beta_variable"/>
</dbReference>
<dbReference type="Proteomes" id="UP000261360">
    <property type="component" value="Unplaced"/>
</dbReference>